<name>A0ABS7SR62_9BURK</name>
<organism evidence="2 3">
    <name type="scientific">Massilia soli</name>
    <dbReference type="NCBI Taxonomy" id="2792854"/>
    <lineage>
        <taxon>Bacteria</taxon>
        <taxon>Pseudomonadati</taxon>
        <taxon>Pseudomonadota</taxon>
        <taxon>Betaproteobacteria</taxon>
        <taxon>Burkholderiales</taxon>
        <taxon>Oxalobacteraceae</taxon>
        <taxon>Telluria group</taxon>
        <taxon>Massilia</taxon>
    </lineage>
</organism>
<proteinExistence type="predicted"/>
<feature type="signal peptide" evidence="1">
    <location>
        <begin position="1"/>
        <end position="19"/>
    </location>
</feature>
<dbReference type="RefSeq" id="WP_223468916.1">
    <property type="nucleotide sequence ID" value="NZ_JAFBIL020000005.1"/>
</dbReference>
<feature type="chain" id="PRO_5046347969" description="Lipoprotein" evidence="1">
    <location>
        <begin position="20"/>
        <end position="202"/>
    </location>
</feature>
<keyword evidence="3" id="KW-1185">Reference proteome</keyword>
<protein>
    <recommendedName>
        <fullName evidence="4">Lipoprotein</fullName>
    </recommendedName>
</protein>
<evidence type="ECO:0000313" key="2">
    <source>
        <dbReference type="EMBL" id="MBZ2208434.1"/>
    </source>
</evidence>
<reference evidence="2 3" key="2">
    <citation type="submission" date="2021-08" db="EMBL/GenBank/DDBJ databases">
        <title>Massilia sp. R798.</title>
        <authorList>
            <person name="Baek J.H."/>
            <person name="Jung H.S."/>
            <person name="Kim K.R."/>
            <person name="Jeon C.O."/>
        </authorList>
    </citation>
    <scope>NUCLEOTIDE SEQUENCE [LARGE SCALE GENOMIC DNA]</scope>
    <source>
        <strain evidence="2 3">R798</strain>
    </source>
</reference>
<comment type="caution">
    <text evidence="2">The sequence shown here is derived from an EMBL/GenBank/DDBJ whole genome shotgun (WGS) entry which is preliminary data.</text>
</comment>
<accession>A0ABS7SR62</accession>
<keyword evidence="1" id="KW-0732">Signal</keyword>
<sequence length="202" mass="22235">MIVLVAMTAVLGCSTPSPTAVSLPPVVAEDLPPQPAMAARYDASHGKYERGEWLLPLDASGAPFTLAAEFRILRLNQGGEWDPIMHFCFRGAEGLPASCLGFIKYPEQSNLMVFERFMRAKGAKYETTASRATVAVNEVYELSVRIVGTELIYEINGTVIERRDLGVKPRHVSFMCSTMICEALFFANDEPVQLFPVIGESQ</sequence>
<dbReference type="EMBL" id="JAFBIL020000005">
    <property type="protein sequence ID" value="MBZ2208434.1"/>
    <property type="molecule type" value="Genomic_DNA"/>
</dbReference>
<reference evidence="2 3" key="1">
    <citation type="submission" date="2021-01" db="EMBL/GenBank/DDBJ databases">
        <authorList>
            <person name="Ruan W."/>
            <person name="Khan S.A."/>
            <person name="Jeon C.O."/>
        </authorList>
    </citation>
    <scope>NUCLEOTIDE SEQUENCE [LARGE SCALE GENOMIC DNA]</scope>
    <source>
        <strain evidence="2 3">R798</strain>
    </source>
</reference>
<dbReference type="Proteomes" id="UP000809349">
    <property type="component" value="Unassembled WGS sequence"/>
</dbReference>
<evidence type="ECO:0008006" key="4">
    <source>
        <dbReference type="Google" id="ProtNLM"/>
    </source>
</evidence>
<gene>
    <name evidence="2" type="ORF">I4X03_014305</name>
</gene>
<evidence type="ECO:0000256" key="1">
    <source>
        <dbReference type="SAM" id="SignalP"/>
    </source>
</evidence>
<evidence type="ECO:0000313" key="3">
    <source>
        <dbReference type="Proteomes" id="UP000809349"/>
    </source>
</evidence>